<protein>
    <recommendedName>
        <fullName evidence="4">C2H2-type domain-containing protein</fullName>
    </recommendedName>
</protein>
<organism evidence="2 3">
    <name type="scientific">Pseudovirgaria hyperparasitica</name>
    <dbReference type="NCBI Taxonomy" id="470096"/>
    <lineage>
        <taxon>Eukaryota</taxon>
        <taxon>Fungi</taxon>
        <taxon>Dikarya</taxon>
        <taxon>Ascomycota</taxon>
        <taxon>Pezizomycotina</taxon>
        <taxon>Dothideomycetes</taxon>
        <taxon>Dothideomycetes incertae sedis</taxon>
        <taxon>Acrospermales</taxon>
        <taxon>Acrospermaceae</taxon>
        <taxon>Pseudovirgaria</taxon>
    </lineage>
</organism>
<dbReference type="InterPro" id="IPR039258">
    <property type="entry name" value="ZNF511"/>
</dbReference>
<dbReference type="EMBL" id="ML996574">
    <property type="protein sequence ID" value="KAF2757119.1"/>
    <property type="molecule type" value="Genomic_DNA"/>
</dbReference>
<keyword evidence="3" id="KW-1185">Reference proteome</keyword>
<evidence type="ECO:0000256" key="1">
    <source>
        <dbReference type="SAM" id="MobiDB-lite"/>
    </source>
</evidence>
<dbReference type="Proteomes" id="UP000799437">
    <property type="component" value="Unassembled WGS sequence"/>
</dbReference>
<sequence length="146" mass="16507">MDEKRNRGEKTYGCLVENCIRVCSTPQKRRLHVIDAHHFPRDYDFWVIKWGTPKGFLPKGLKPSKSAIASKTTDTEGDHGMVDTAADRTDEQDKSHDPKADDEVIGSSSEADEEIGEVTTPVEVTRDRKLKLNLRFGHGAKPTFRR</sequence>
<reference evidence="2" key="1">
    <citation type="journal article" date="2020" name="Stud. Mycol.">
        <title>101 Dothideomycetes genomes: a test case for predicting lifestyles and emergence of pathogens.</title>
        <authorList>
            <person name="Haridas S."/>
            <person name="Albert R."/>
            <person name="Binder M."/>
            <person name="Bloem J."/>
            <person name="Labutti K."/>
            <person name="Salamov A."/>
            <person name="Andreopoulos B."/>
            <person name="Baker S."/>
            <person name="Barry K."/>
            <person name="Bills G."/>
            <person name="Bluhm B."/>
            <person name="Cannon C."/>
            <person name="Castanera R."/>
            <person name="Culley D."/>
            <person name="Daum C."/>
            <person name="Ezra D."/>
            <person name="Gonzalez J."/>
            <person name="Henrissat B."/>
            <person name="Kuo A."/>
            <person name="Liang C."/>
            <person name="Lipzen A."/>
            <person name="Lutzoni F."/>
            <person name="Magnuson J."/>
            <person name="Mondo S."/>
            <person name="Nolan M."/>
            <person name="Ohm R."/>
            <person name="Pangilinan J."/>
            <person name="Park H.-J."/>
            <person name="Ramirez L."/>
            <person name="Alfaro M."/>
            <person name="Sun H."/>
            <person name="Tritt A."/>
            <person name="Yoshinaga Y."/>
            <person name="Zwiers L.-H."/>
            <person name="Turgeon B."/>
            <person name="Goodwin S."/>
            <person name="Spatafora J."/>
            <person name="Crous P."/>
            <person name="Grigoriev I."/>
        </authorList>
    </citation>
    <scope>NUCLEOTIDE SEQUENCE</scope>
    <source>
        <strain evidence="2">CBS 121739</strain>
    </source>
</reference>
<feature type="compositionally biased region" description="Basic and acidic residues" evidence="1">
    <location>
        <begin position="73"/>
        <end position="102"/>
    </location>
</feature>
<dbReference type="OrthoDB" id="18440at2759"/>
<dbReference type="RefSeq" id="XP_033599570.1">
    <property type="nucleotide sequence ID" value="XM_033744230.1"/>
</dbReference>
<evidence type="ECO:0000313" key="2">
    <source>
        <dbReference type="EMBL" id="KAF2757119.1"/>
    </source>
</evidence>
<dbReference type="GeneID" id="54485284"/>
<name>A0A6A6W4M2_9PEZI</name>
<evidence type="ECO:0008006" key="4">
    <source>
        <dbReference type="Google" id="ProtNLM"/>
    </source>
</evidence>
<dbReference type="PANTHER" id="PTHR21354">
    <property type="entry name" value="ZINC FINGER PROTEIN 511"/>
    <property type="match status" value="1"/>
</dbReference>
<dbReference type="PANTHER" id="PTHR21354:SF0">
    <property type="entry name" value="ZINC FINGER PROTEIN 511"/>
    <property type="match status" value="1"/>
</dbReference>
<accession>A0A6A6W4M2</accession>
<gene>
    <name evidence="2" type="ORF">EJ05DRAFT_477343</name>
</gene>
<feature type="region of interest" description="Disordered" evidence="1">
    <location>
        <begin position="59"/>
        <end position="123"/>
    </location>
</feature>
<dbReference type="AlphaFoldDB" id="A0A6A6W4M2"/>
<proteinExistence type="predicted"/>
<evidence type="ECO:0000313" key="3">
    <source>
        <dbReference type="Proteomes" id="UP000799437"/>
    </source>
</evidence>